<dbReference type="RefSeq" id="WP_156230497.1">
    <property type="nucleotide sequence ID" value="NZ_CP046455.1"/>
</dbReference>
<dbReference type="GO" id="GO:0005886">
    <property type="term" value="C:plasma membrane"/>
    <property type="evidence" value="ECO:0007669"/>
    <property type="project" value="TreeGrafter"/>
</dbReference>
<keyword evidence="3" id="KW-1185">Reference proteome</keyword>
<keyword evidence="1" id="KW-1133">Transmembrane helix</keyword>
<reference evidence="2 3" key="1">
    <citation type="submission" date="2019-11" db="EMBL/GenBank/DDBJ databases">
        <title>Complete genome sequence of Corynebacterium kalinowskii 1959, a novel Corynebacterium species isolated from soil of a small paddock in Vilsendorf, Germany.</title>
        <authorList>
            <person name="Schaffert L."/>
            <person name="Ruwe M."/>
            <person name="Milse J."/>
            <person name="Hanuschka K."/>
            <person name="Ortseifen V."/>
            <person name="Droste J."/>
            <person name="Brandt D."/>
            <person name="Schlueter L."/>
            <person name="Kutter Y."/>
            <person name="Vinke S."/>
            <person name="Viehoefer P."/>
            <person name="Jacob L."/>
            <person name="Luebke N.-C."/>
            <person name="Schulte-Berndt E."/>
            <person name="Hain C."/>
            <person name="Linder M."/>
            <person name="Schmidt P."/>
            <person name="Wollenschlaeger L."/>
            <person name="Luttermann T."/>
            <person name="Thieme E."/>
            <person name="Hassa J."/>
            <person name="Haak M."/>
            <person name="Wittchen M."/>
            <person name="Mentz A."/>
            <person name="Persicke M."/>
            <person name="Busche T."/>
            <person name="Ruckert C."/>
        </authorList>
    </citation>
    <scope>NUCLEOTIDE SEQUENCE [LARGE SCALE GENOMIC DNA]</scope>
    <source>
        <strain evidence="2 3">2039</strain>
    </source>
</reference>
<name>A0A6B8WAB3_9CORY</name>
<sequence>MLAFLFGIFAGALLPVQTSVNTRLRLSVGAPLLASLISFAVGTLSLFVASWISSGHPLPNFSTTAGHPWWIFGGGALGVVVLTGNILLFPRVGSVQTVILPVAGQIFMGLLIDALGLFNAPQLNLSATRVAGALAVLLGALLVVGMIGRKREVATSADGGGQWLWRTFGLVMGACGATQTAVNGHLGTILGSAVGSALTSFSIGVLCLLVLVLLTRTPWRGVAKPSQGNNPWWMWSGGVLGATLVFANAFLAPTLGTGLTVVLTLSGMMAASLMIDVFGLLGSAKVKIRPTQLLGLLVIIIGVILIRLF</sequence>
<dbReference type="PANTHER" id="PTHR34821">
    <property type="entry name" value="INNER MEMBRANE PROTEIN YDCZ"/>
    <property type="match status" value="1"/>
</dbReference>
<feature type="transmembrane region" description="Helical" evidence="1">
    <location>
        <begin position="232"/>
        <end position="252"/>
    </location>
</feature>
<feature type="transmembrane region" description="Helical" evidence="1">
    <location>
        <begin position="130"/>
        <end position="148"/>
    </location>
</feature>
<evidence type="ECO:0000256" key="1">
    <source>
        <dbReference type="SAM" id="Phobius"/>
    </source>
</evidence>
<dbReference type="AlphaFoldDB" id="A0A6B8WAB3"/>
<dbReference type="Pfam" id="PF04657">
    <property type="entry name" value="DMT_YdcZ"/>
    <property type="match status" value="2"/>
</dbReference>
<evidence type="ECO:0000313" key="3">
    <source>
        <dbReference type="Proteomes" id="UP000424462"/>
    </source>
</evidence>
<dbReference type="PANTHER" id="PTHR34821:SF2">
    <property type="entry name" value="INNER MEMBRANE PROTEIN YDCZ"/>
    <property type="match status" value="1"/>
</dbReference>
<feature type="transmembrane region" description="Helical" evidence="1">
    <location>
        <begin position="189"/>
        <end position="212"/>
    </location>
</feature>
<evidence type="ECO:0008006" key="4">
    <source>
        <dbReference type="Google" id="ProtNLM"/>
    </source>
</evidence>
<evidence type="ECO:0000313" key="2">
    <source>
        <dbReference type="EMBL" id="QGU06940.1"/>
    </source>
</evidence>
<accession>A0A6B8WAB3</accession>
<organism evidence="2 3">
    <name type="scientific">Corynebacterium occultum</name>
    <dbReference type="NCBI Taxonomy" id="2675219"/>
    <lineage>
        <taxon>Bacteria</taxon>
        <taxon>Bacillati</taxon>
        <taxon>Actinomycetota</taxon>
        <taxon>Actinomycetes</taxon>
        <taxon>Mycobacteriales</taxon>
        <taxon>Corynebacteriaceae</taxon>
        <taxon>Corynebacterium</taxon>
    </lineage>
</organism>
<dbReference type="Proteomes" id="UP000424462">
    <property type="component" value="Chromosome"/>
</dbReference>
<feature type="transmembrane region" description="Helical" evidence="1">
    <location>
        <begin position="95"/>
        <end position="118"/>
    </location>
</feature>
<feature type="transmembrane region" description="Helical" evidence="1">
    <location>
        <begin position="290"/>
        <end position="308"/>
    </location>
</feature>
<keyword evidence="1" id="KW-0812">Transmembrane</keyword>
<feature type="transmembrane region" description="Helical" evidence="1">
    <location>
        <begin position="259"/>
        <end position="284"/>
    </location>
</feature>
<keyword evidence="1" id="KW-0472">Membrane</keyword>
<dbReference type="KEGG" id="cok:COCCU_04970"/>
<dbReference type="InterPro" id="IPR006750">
    <property type="entry name" value="YdcZ"/>
</dbReference>
<dbReference type="EMBL" id="CP046455">
    <property type="protein sequence ID" value="QGU06940.1"/>
    <property type="molecule type" value="Genomic_DNA"/>
</dbReference>
<feature type="transmembrane region" description="Helical" evidence="1">
    <location>
        <begin position="69"/>
        <end position="89"/>
    </location>
</feature>
<protein>
    <recommendedName>
        <fullName evidence="4">DMT family transporter</fullName>
    </recommendedName>
</protein>
<proteinExistence type="predicted"/>
<gene>
    <name evidence="2" type="ORF">COCCU_04970</name>
</gene>
<feature type="transmembrane region" description="Helical" evidence="1">
    <location>
        <begin position="28"/>
        <end position="49"/>
    </location>
</feature>